<keyword evidence="1 2" id="KW-0808">Transferase</keyword>
<comment type="similarity">
    <text evidence="1">Belongs to the AB hydrolase superfamily. MetX family.</text>
</comment>
<evidence type="ECO:0000313" key="2">
    <source>
        <dbReference type="EMBL" id="MED1203025.1"/>
    </source>
</evidence>
<sequence length="360" mass="40669">MIVKKRVFSLDEFTFEAGVSLPIQIGYETYGTLNEDHSNAILICHFFSGNSHIAGRYANEPENAEPGWWDTMVGPRKAFDTNRYFIISSDVLCNVNANNSHVITTGPSSINPHTGEKYGLSFPQVTIRDFVRVQYELVKSLGIEKMYCVAGPSMGGMQAIQWAVDYPGSMQKVISVISGGRMPAYTGVIPLQIGVDAIRISPEAGLRLAVKMMTLQNRSYEAATQLWGHPLPISDPLAKWDWDQQPHKYFQELDHLIESRIGDVDPEHWLYITRANQLFNIENGYESYDKALERVQAEVLAVPVSSDLLLPPKESRDLIERLRRLGKKAHYFEVTTDCGHLAALLEYEKFVDPIKQFLEN</sequence>
<dbReference type="HAMAP" id="MF_00296">
    <property type="entry name" value="MetX_acyltransf"/>
    <property type="match status" value="1"/>
</dbReference>
<dbReference type="RefSeq" id="WP_066266122.1">
    <property type="nucleotide sequence ID" value="NZ_JARMAB010000009.1"/>
</dbReference>
<evidence type="ECO:0000256" key="1">
    <source>
        <dbReference type="HAMAP-Rule" id="MF_00296"/>
    </source>
</evidence>
<dbReference type="PANTHER" id="PTHR32268:SF11">
    <property type="entry name" value="HOMOSERINE O-ACETYLTRANSFERASE"/>
    <property type="match status" value="1"/>
</dbReference>
<dbReference type="PANTHER" id="PTHR32268">
    <property type="entry name" value="HOMOSERINE O-ACETYLTRANSFERASE"/>
    <property type="match status" value="1"/>
</dbReference>
<feature type="active site" evidence="1">
    <location>
        <position position="307"/>
    </location>
</feature>
<dbReference type="EC" id="2.3.1.-" evidence="1"/>
<name>A0ABU6MIY1_9BACI</name>
<proteinExistence type="inferred from homology"/>
<dbReference type="GO" id="GO:0004414">
    <property type="term" value="F:homoserine O-acetyltransferase activity"/>
    <property type="evidence" value="ECO:0007669"/>
    <property type="project" value="UniProtKB-EC"/>
</dbReference>
<dbReference type="EMBL" id="JARMAB010000009">
    <property type="protein sequence ID" value="MED1203025.1"/>
    <property type="molecule type" value="Genomic_DNA"/>
</dbReference>
<keyword evidence="1 2" id="KW-0012">Acyltransferase</keyword>
<comment type="caution">
    <text evidence="1">Lacks conserved residue(s) required for the propagation of feature annotation.</text>
</comment>
<dbReference type="SUPFAM" id="SSF53474">
    <property type="entry name" value="alpha/beta-Hydrolases"/>
    <property type="match status" value="1"/>
</dbReference>
<comment type="subunit">
    <text evidence="1">Homodimer.</text>
</comment>
<keyword evidence="1" id="KW-0963">Cytoplasm</keyword>
<dbReference type="InterPro" id="IPR029058">
    <property type="entry name" value="AB_hydrolase_fold"/>
</dbReference>
<organism evidence="2 3">
    <name type="scientific">Heyndrickxia acidicola</name>
    <dbReference type="NCBI Taxonomy" id="209389"/>
    <lineage>
        <taxon>Bacteria</taxon>
        <taxon>Bacillati</taxon>
        <taxon>Bacillota</taxon>
        <taxon>Bacilli</taxon>
        <taxon>Bacillales</taxon>
        <taxon>Bacillaceae</taxon>
        <taxon>Heyndrickxia</taxon>
    </lineage>
</organism>
<accession>A0ABU6MIY1</accession>
<keyword evidence="3" id="KW-1185">Reference proteome</keyword>
<dbReference type="Gene3D" id="3.40.50.1820">
    <property type="entry name" value="alpha/beta hydrolase"/>
    <property type="match status" value="1"/>
</dbReference>
<comment type="subcellular location">
    <subcellularLocation>
        <location evidence="1">Cytoplasm</location>
    </subcellularLocation>
</comment>
<evidence type="ECO:0000313" key="3">
    <source>
        <dbReference type="Proteomes" id="UP001341444"/>
    </source>
</evidence>
<reference evidence="2 3" key="1">
    <citation type="submission" date="2023-03" db="EMBL/GenBank/DDBJ databases">
        <title>Bacillus Genome Sequencing.</title>
        <authorList>
            <person name="Dunlap C."/>
        </authorList>
    </citation>
    <scope>NUCLEOTIDE SEQUENCE [LARGE SCALE GENOMIC DNA]</scope>
    <source>
        <strain evidence="2 3">B-23453</strain>
    </source>
</reference>
<dbReference type="InterPro" id="IPR008220">
    <property type="entry name" value="HAT_MetX-like"/>
</dbReference>
<gene>
    <name evidence="2" type="ORF">P4T90_07945</name>
</gene>
<keyword evidence="1" id="KW-0028">Amino-acid biosynthesis</keyword>
<dbReference type="NCBIfam" id="NF005262">
    <property type="entry name" value="PRK06765.1"/>
    <property type="match status" value="1"/>
</dbReference>
<comment type="caution">
    <text evidence="2">The sequence shown here is derived from an EMBL/GenBank/DDBJ whole genome shotgun (WGS) entry which is preliminary data.</text>
</comment>
<dbReference type="Proteomes" id="UP001341444">
    <property type="component" value="Unassembled WGS sequence"/>
</dbReference>
<protein>
    <recommendedName>
        <fullName evidence="1">Probable acyltransferase</fullName>
        <ecNumber evidence="1">2.3.1.-</ecNumber>
    </recommendedName>
</protein>
<dbReference type="PIRSF" id="PIRSF000443">
    <property type="entry name" value="Homoser_Ac_trans"/>
    <property type="match status" value="1"/>
</dbReference>